<dbReference type="EMBL" id="LT629745">
    <property type="protein sequence ID" value="SDR87309.1"/>
    <property type="molecule type" value="Genomic_DNA"/>
</dbReference>
<organism evidence="9 10">
    <name type="scientific">Christiangramia echinicola</name>
    <dbReference type="NCBI Taxonomy" id="279359"/>
    <lineage>
        <taxon>Bacteria</taxon>
        <taxon>Pseudomonadati</taxon>
        <taxon>Bacteroidota</taxon>
        <taxon>Flavobacteriia</taxon>
        <taxon>Flavobacteriales</taxon>
        <taxon>Flavobacteriaceae</taxon>
        <taxon>Christiangramia</taxon>
    </lineage>
</organism>
<evidence type="ECO:0000256" key="4">
    <source>
        <dbReference type="ARBA" id="ARBA00023136"/>
    </source>
</evidence>
<dbReference type="Proteomes" id="UP000198858">
    <property type="component" value="Chromosome I"/>
</dbReference>
<dbReference type="PROSITE" id="PS51257">
    <property type="entry name" value="PROKAR_LIPOPROTEIN"/>
    <property type="match status" value="1"/>
</dbReference>
<evidence type="ECO:0000313" key="10">
    <source>
        <dbReference type="Proteomes" id="UP000198858"/>
    </source>
</evidence>
<comment type="subcellular location">
    <subcellularLocation>
        <location evidence="1">Cell outer membrane</location>
    </subcellularLocation>
</comment>
<dbReference type="AlphaFoldDB" id="A0A1H1MMX0"/>
<evidence type="ECO:0007829" key="11">
    <source>
        <dbReference type="PDB" id="6GCZ"/>
    </source>
</evidence>
<feature type="domain" description="SusD-like N-terminal" evidence="8">
    <location>
        <begin position="105"/>
        <end position="226"/>
    </location>
</feature>
<dbReference type="Pfam" id="PF07980">
    <property type="entry name" value="SusD_RagB"/>
    <property type="match status" value="1"/>
</dbReference>
<reference evidence="9 10" key="1">
    <citation type="submission" date="2016-10" db="EMBL/GenBank/DDBJ databases">
        <authorList>
            <person name="Varghese N."/>
            <person name="Submissions S."/>
        </authorList>
    </citation>
    <scope>NUCLEOTIDE SEQUENCE [LARGE SCALE GENOMIC DNA]</scope>
    <source>
        <strain evidence="9 10">Mar_2010_102</strain>
    </source>
</reference>
<dbReference type="GO" id="GO:0009279">
    <property type="term" value="C:cell outer membrane"/>
    <property type="evidence" value="ECO:0007669"/>
    <property type="project" value="UniProtKB-SubCell"/>
</dbReference>
<reference evidence="11" key="2">
    <citation type="journal article" date="2018" name="FEBS J.">
        <title>Molecular recognition of the beta-glucans laminarin and pustulan by a SusD-like glycan-binding protein of a marine Bacteroidetes.</title>
        <authorList>
            <person name="Mystkowska A.A."/>
            <person name="Robb C."/>
            <person name="Vidal-Melgosa S."/>
            <person name="Vanni C."/>
            <person name="Fernandez-Guerra A."/>
            <person name="Hohne M."/>
            <person name="Hehemann J.H."/>
        </authorList>
    </citation>
    <scope>X-RAY CRYSTALLOGRAPHY (1.80 ANGSTROMS) OF 23-501</scope>
</reference>
<sequence length="501" mass="54976">MKTLNFKNLMIAMITVFTAASCSEDFIETNPSGTNLESNYYKNETEAYAGLVAVYDVMRKYSGGFENTVSFLNAGSDDHVAGGGSSSDGAGIQGFSNFTINPTIMPRSYWSDFYQGIFRANVLLTKLPDVPMDESQIMRFTAETKALRALYYFNLVNMFRNVPLITEPLEPSEFNSVLQADPSAVYTQIEQDLNEAIGNLPDIISDDQKGRFSNGSAKALLGKVYLYQGKNQQAAAVLQEVNGTPGQTSQYGYKLLDNYDELWTVSNKFNSESILEVAHTNASGSGWGNWGQGTDEGNSINVMLGPRSYNQITEEAPDLPSGWSFNPVLPELYDLLEGDPRFEATILDLKALEEAGAASYVPGYQDTGYFLNKFIPRVTDVTTLTGEPVLNYRQNTYVIRLADTYLMEAEALGGSGARAQALLDAVRARVGLPSTPVSLTAIAKERRLELAGEGHRFYDLVRTGKAAEALSDRGFKAGVNEILPIPFQELQSTQIVQNPGY</sequence>
<keyword evidence="5" id="KW-0998">Cell outer membrane</keyword>
<name>A0A1H1MMX0_9FLAO</name>
<dbReference type="InterPro" id="IPR012944">
    <property type="entry name" value="SusD_RagB_dom"/>
</dbReference>
<proteinExistence type="evidence at protein level"/>
<comment type="similarity">
    <text evidence="2">Belongs to the SusD family.</text>
</comment>
<evidence type="ECO:0000256" key="6">
    <source>
        <dbReference type="SAM" id="SignalP"/>
    </source>
</evidence>
<dbReference type="SUPFAM" id="SSF48452">
    <property type="entry name" value="TPR-like"/>
    <property type="match status" value="1"/>
</dbReference>
<protein>
    <submittedName>
        <fullName evidence="9">Starch-binding associating with outer membrane</fullName>
    </submittedName>
</protein>
<accession>A0A1H1MMX0</accession>
<dbReference type="PDBsum" id="6GCZ"/>
<feature type="domain" description="RagB/SusD" evidence="7">
    <location>
        <begin position="357"/>
        <end position="501"/>
    </location>
</feature>
<evidence type="ECO:0000259" key="7">
    <source>
        <dbReference type="Pfam" id="PF07980"/>
    </source>
</evidence>
<evidence type="ECO:0000256" key="1">
    <source>
        <dbReference type="ARBA" id="ARBA00004442"/>
    </source>
</evidence>
<dbReference type="InterPro" id="IPR033985">
    <property type="entry name" value="SusD-like_N"/>
</dbReference>
<dbReference type="PDB" id="6GCZ">
    <property type="method" value="X-ray"/>
    <property type="resolution" value="1.80 A"/>
    <property type="chains" value="A=23-501"/>
</dbReference>
<feature type="signal peptide" evidence="6">
    <location>
        <begin position="1"/>
        <end position="19"/>
    </location>
</feature>
<evidence type="ECO:0000256" key="2">
    <source>
        <dbReference type="ARBA" id="ARBA00006275"/>
    </source>
</evidence>
<evidence type="ECO:0000256" key="5">
    <source>
        <dbReference type="ARBA" id="ARBA00023237"/>
    </source>
</evidence>
<evidence type="ECO:0000256" key="3">
    <source>
        <dbReference type="ARBA" id="ARBA00022729"/>
    </source>
</evidence>
<keyword evidence="3 6" id="KW-0732">Signal</keyword>
<dbReference type="CDD" id="cd08977">
    <property type="entry name" value="SusD"/>
    <property type="match status" value="1"/>
</dbReference>
<feature type="chain" id="PRO_5009254660" evidence="6">
    <location>
        <begin position="20"/>
        <end position="501"/>
    </location>
</feature>
<dbReference type="Gene3D" id="1.25.40.390">
    <property type="match status" value="1"/>
</dbReference>
<gene>
    <name evidence="9" type="ORF">SAMN04488552_1347</name>
</gene>
<dbReference type="RefSeq" id="WP_089661789.1">
    <property type="nucleotide sequence ID" value="NZ_LT629745.1"/>
</dbReference>
<dbReference type="InterPro" id="IPR011990">
    <property type="entry name" value="TPR-like_helical_dom_sf"/>
</dbReference>
<evidence type="ECO:0000313" key="9">
    <source>
        <dbReference type="EMBL" id="SDR87309.1"/>
    </source>
</evidence>
<keyword evidence="4" id="KW-0472">Membrane</keyword>
<dbReference type="Pfam" id="PF14322">
    <property type="entry name" value="SusD-like_3"/>
    <property type="match status" value="1"/>
</dbReference>
<dbReference type="SMR" id="A0A1H1MMX0"/>
<dbReference type="STRING" id="1250231.SAMN04488552_1347"/>
<keyword evidence="11" id="KW-0002">3D-structure</keyword>
<keyword evidence="10" id="KW-1185">Reference proteome</keyword>
<evidence type="ECO:0000259" key="8">
    <source>
        <dbReference type="Pfam" id="PF14322"/>
    </source>
</evidence>